<feature type="compositionally biased region" description="Polar residues" evidence="1">
    <location>
        <begin position="1409"/>
        <end position="1422"/>
    </location>
</feature>
<accession>A0A084QKG2</accession>
<reference evidence="2 3" key="1">
    <citation type="journal article" date="2014" name="BMC Genomics">
        <title>Comparative genome sequencing reveals chemotype-specific gene clusters in the toxigenic black mold Stachybotrys.</title>
        <authorList>
            <person name="Semeiks J."/>
            <person name="Borek D."/>
            <person name="Otwinowski Z."/>
            <person name="Grishin N.V."/>
        </authorList>
    </citation>
    <scope>NUCLEOTIDE SEQUENCE [LARGE SCALE GENOMIC DNA]</scope>
    <source>
        <strain evidence="2 3">IBT 40285</strain>
    </source>
</reference>
<feature type="compositionally biased region" description="Basic and acidic residues" evidence="1">
    <location>
        <begin position="1427"/>
        <end position="1440"/>
    </location>
</feature>
<proteinExistence type="predicted"/>
<feature type="compositionally biased region" description="Acidic residues" evidence="1">
    <location>
        <begin position="981"/>
        <end position="990"/>
    </location>
</feature>
<feature type="region of interest" description="Disordered" evidence="1">
    <location>
        <begin position="835"/>
        <end position="857"/>
    </location>
</feature>
<evidence type="ECO:0000313" key="3">
    <source>
        <dbReference type="Proteomes" id="UP000028524"/>
    </source>
</evidence>
<organism evidence="2 3">
    <name type="scientific">Stachybotrys chlorohalonatus (strain IBT 40285)</name>
    <dbReference type="NCBI Taxonomy" id="1283841"/>
    <lineage>
        <taxon>Eukaryota</taxon>
        <taxon>Fungi</taxon>
        <taxon>Dikarya</taxon>
        <taxon>Ascomycota</taxon>
        <taxon>Pezizomycotina</taxon>
        <taxon>Sordariomycetes</taxon>
        <taxon>Hypocreomycetidae</taxon>
        <taxon>Hypocreales</taxon>
        <taxon>Stachybotryaceae</taxon>
        <taxon>Stachybotrys</taxon>
    </lineage>
</organism>
<feature type="compositionally biased region" description="Polar residues" evidence="1">
    <location>
        <begin position="1147"/>
        <end position="1156"/>
    </location>
</feature>
<feature type="compositionally biased region" description="Polar residues" evidence="1">
    <location>
        <begin position="1207"/>
        <end position="1218"/>
    </location>
</feature>
<dbReference type="PANTHER" id="PTHR48125">
    <property type="entry name" value="LP07818P1"/>
    <property type="match status" value="1"/>
</dbReference>
<feature type="compositionally biased region" description="Basic residues" evidence="1">
    <location>
        <begin position="1"/>
        <end position="13"/>
    </location>
</feature>
<dbReference type="PANTHER" id="PTHR48125:SF12">
    <property type="entry name" value="AT HOOK TRANSCRIPTION FACTOR FAMILY-RELATED"/>
    <property type="match status" value="1"/>
</dbReference>
<feature type="compositionally biased region" description="Basic and acidic residues" evidence="1">
    <location>
        <begin position="702"/>
        <end position="730"/>
    </location>
</feature>
<feature type="compositionally biased region" description="Low complexity" evidence="1">
    <location>
        <begin position="226"/>
        <end position="249"/>
    </location>
</feature>
<feature type="compositionally biased region" description="Basic and acidic residues" evidence="1">
    <location>
        <begin position="920"/>
        <end position="930"/>
    </location>
</feature>
<feature type="compositionally biased region" description="Acidic residues" evidence="1">
    <location>
        <begin position="934"/>
        <end position="943"/>
    </location>
</feature>
<gene>
    <name evidence="2" type="ORF">S40285_01098</name>
</gene>
<dbReference type="HOGENOM" id="CLU_007440_0_0_1"/>
<feature type="region of interest" description="Disordered" evidence="1">
    <location>
        <begin position="1474"/>
        <end position="1518"/>
    </location>
</feature>
<keyword evidence="3" id="KW-1185">Reference proteome</keyword>
<sequence>MDRSRRATTRRKPLATSASPQPTADSLFEHPSATSPSMSHAARTPQTAPQARRASKAPQNSSLFSTPAPNRSLNSRKDVKSTDSYDMIDDDKEEDGPKKGGHTLRKRARVDYTIEHIDEAVAVPNSTSASSRVRKRKSDIYDADDFYGPSAKRRGSSIGAEAQSTRRRNLARKSEPKLYKENENEVKDTIEVGAPYSDLADSDVNDSANSGTPTPEKPAAAPPSALPSSQPSQPSRLTQPTPTNLQTTLSSVSNNNDTVAKFTDEITHSPIDTVAPHEEPDKNQVVDATPKTIIPSPDGVAVPAMQPAEAAHPHGQASASTIFSSDKPQENSKEPQQPSSNQPLPDESARASEIAAADEKTPVDIQPEASHDAQFPDTQVDEVAVARTAESEVKSEIPNEHSPSSAQIATAETNPESLEEGGPSSEAKPISGSNPEPFKDLVPLAPRESASEILSEPVQEISAPSEEVVAAPDHQPAQLDASQSEQKVIVEAAPETTLEPVEIVTEVVENHDKVSVSDDLRQLEAAEDPKSLEATAAIIASEAAEPRTSRNASPVNAVIASDPLKDLAAGVAVEVVNELVNAVVDEMINQSTVEEAVEKETTIITTPDDNSTLMKGLIQLKEATNEDMATIVDEPIQQDSNKVVEENNEQPEGEQRDVVPFVNGYDGVNNDEFLKPVSESIADWKDKSPEDVVMVDGENDENGERVNNEGNKETIDGTPQQEEHPSEAYEVKAPPGKLSASDVVEPDEATDDAQHPRQLPMIASSAEPQSMDIDREVQPISNDDSATASSEAPPAQIESPVQPPYSGASPESWQAPVVNGEAAVVDADVPPVAPMDIVEQPSAPPAQESSVVAEPAKEKVDEVAVAIPKPRATPSRWLKPQPTPVGRWSHLTPYIAGEFTTYPEITSRPEDEAPVDEQTPDEKEVDKEVVDMEPLVDDNDDGPEALAPEAATPALNTPTRGSPVPESTDPTAFNSPAPVGEEADEADVSESQEPPGRKRYFRYRKLRDAEEYISAVDNYEEMSTADLFDILEAANVSLVQWQNEWNDLNKIVDDYENSLRRRAADAKYESRTRNLHQHGLNYEEPDFTVKGYKAKEREVMSETRYLQSQDRIMAATYGFEYDPHPSKIGRQNPETQQSGIMTRGRSLRNQPRQTVKATEAEEVTGKRQRKPVQLFDPATQDVSRSSTPVPARGKRRRGVNSGHEEQPNITSSFNTDNASDLDESAPKRRKRTNRVKAVVPDIVENAVPEAEQIIEEDSNRAGRRARVKPSIKYNDAFAYQFADDEPQPEVKPRRHLLTLKIPKSKNLSEPPSAISDNGESRPSTASSDSTTHTAESSYSFRPKRQKRFREDAEESEAADQAPFKKRGKRNGPQGAVREDAEVPADDVTPELVQNPPHRKVQKIKVVRNTGESRNGTPASQAATDDGDLNKHYKDMTKSEKMSASMKSRWANGNMAGAVEKRKATLAAKKAAQAAADQRVGAIAPKPKSKAAKKEIAHPGQSTQPIQPLPGMDFSYSGN</sequence>
<evidence type="ECO:0000313" key="2">
    <source>
        <dbReference type="EMBL" id="KFA64447.1"/>
    </source>
</evidence>
<protein>
    <submittedName>
        <fullName evidence="2">Uncharacterized protein</fullName>
    </submittedName>
</protein>
<feature type="compositionally biased region" description="Polar residues" evidence="1">
    <location>
        <begin position="32"/>
        <end position="49"/>
    </location>
</feature>
<feature type="compositionally biased region" description="Polar residues" evidence="1">
    <location>
        <begin position="317"/>
        <end position="326"/>
    </location>
</feature>
<feature type="compositionally biased region" description="Basic and acidic residues" evidence="1">
    <location>
        <begin position="275"/>
        <end position="284"/>
    </location>
</feature>
<feature type="compositionally biased region" description="Low complexity" evidence="1">
    <location>
        <begin position="1474"/>
        <end position="1485"/>
    </location>
</feature>
<feature type="compositionally biased region" description="Polar residues" evidence="1">
    <location>
        <begin position="57"/>
        <end position="73"/>
    </location>
</feature>
<feature type="compositionally biased region" description="Polar residues" evidence="1">
    <location>
        <begin position="779"/>
        <end position="790"/>
    </location>
</feature>
<feature type="region of interest" description="Disordered" evidence="1">
    <location>
        <begin position="1123"/>
        <end position="1233"/>
    </location>
</feature>
<feature type="region of interest" description="Disordered" evidence="1">
    <location>
        <begin position="1"/>
        <end position="108"/>
    </location>
</feature>
<feature type="compositionally biased region" description="Basic and acidic residues" evidence="1">
    <location>
        <begin position="172"/>
        <end position="190"/>
    </location>
</feature>
<dbReference type="InParanoid" id="A0A084QKG2"/>
<feature type="region of interest" description="Disordered" evidence="1">
    <location>
        <begin position="1282"/>
        <end position="1446"/>
    </location>
</feature>
<dbReference type="OrthoDB" id="4115400at2759"/>
<feature type="compositionally biased region" description="Polar residues" evidence="1">
    <location>
        <begin position="334"/>
        <end position="343"/>
    </location>
</feature>
<dbReference type="EMBL" id="KL660686">
    <property type="protein sequence ID" value="KFA64447.1"/>
    <property type="molecule type" value="Genomic_DNA"/>
</dbReference>
<feature type="region of interest" description="Disordered" evidence="1">
    <location>
        <begin position="122"/>
        <end position="485"/>
    </location>
</feature>
<evidence type="ECO:0000256" key="1">
    <source>
        <dbReference type="SAM" id="MobiDB-lite"/>
    </source>
</evidence>
<feature type="region of interest" description="Disordered" evidence="1">
    <location>
        <begin position="685"/>
        <end position="814"/>
    </location>
</feature>
<feature type="compositionally biased region" description="Polar residues" evidence="1">
    <location>
        <begin position="1305"/>
        <end position="1322"/>
    </location>
</feature>
<feature type="compositionally biased region" description="Polar residues" evidence="1">
    <location>
        <begin position="401"/>
        <end position="414"/>
    </location>
</feature>
<dbReference type="OMA" id="QIADDPW"/>
<feature type="compositionally biased region" description="Basic and acidic residues" evidence="1">
    <location>
        <begin position="389"/>
        <end position="399"/>
    </location>
</feature>
<dbReference type="STRING" id="1283841.A0A084QKG2"/>
<feature type="region of interest" description="Disordered" evidence="1">
    <location>
        <begin position="900"/>
        <end position="995"/>
    </location>
</feature>
<feature type="compositionally biased region" description="Basic residues" evidence="1">
    <location>
        <begin position="1396"/>
        <end position="1405"/>
    </location>
</feature>
<dbReference type="Proteomes" id="UP000028524">
    <property type="component" value="Unassembled WGS sequence"/>
</dbReference>
<feature type="compositionally biased region" description="Basic residues" evidence="1">
    <location>
        <begin position="99"/>
        <end position="108"/>
    </location>
</feature>
<feature type="compositionally biased region" description="Low complexity" evidence="1">
    <location>
        <begin position="1323"/>
        <end position="1337"/>
    </location>
</feature>
<feature type="compositionally biased region" description="Low complexity" evidence="1">
    <location>
        <begin position="944"/>
        <end position="959"/>
    </location>
</feature>
<name>A0A084QKG2_STAC4</name>